<dbReference type="InterPro" id="IPR055693">
    <property type="entry name" value="DUF7269"/>
</dbReference>
<feature type="region of interest" description="Disordered" evidence="1">
    <location>
        <begin position="221"/>
        <end position="252"/>
    </location>
</feature>
<comment type="caution">
    <text evidence="3">The sequence shown here is derived from an EMBL/GenBank/DDBJ whole genome shotgun (WGS) entry which is preliminary data.</text>
</comment>
<dbReference type="Pfam" id="PF23933">
    <property type="entry name" value="DUF7269"/>
    <property type="match status" value="1"/>
</dbReference>
<reference evidence="3 4" key="1">
    <citation type="journal article" date="2014" name="PLoS Genet.">
        <title>Phylogenetically driven sequencing of extremely halophilic archaea reveals strategies for static and dynamic osmo-response.</title>
        <authorList>
            <person name="Becker E.A."/>
            <person name="Seitzer P.M."/>
            <person name="Tritt A."/>
            <person name="Larsen D."/>
            <person name="Krusor M."/>
            <person name="Yao A.I."/>
            <person name="Wu D."/>
            <person name="Madern D."/>
            <person name="Eisen J.A."/>
            <person name="Darling A.E."/>
            <person name="Facciotti M.T."/>
        </authorList>
    </citation>
    <scope>NUCLEOTIDE SEQUENCE [LARGE SCALE GENOMIC DNA]</scope>
    <source>
        <strain evidence="3 4">JCM 10879</strain>
    </source>
</reference>
<dbReference type="STRING" id="1227454.C446_10795"/>
<organism evidence="3 4">
    <name type="scientific">Halobiforma nitratireducens JCM 10879</name>
    <dbReference type="NCBI Taxonomy" id="1227454"/>
    <lineage>
        <taxon>Archaea</taxon>
        <taxon>Methanobacteriati</taxon>
        <taxon>Methanobacteriota</taxon>
        <taxon>Stenosarchaea group</taxon>
        <taxon>Halobacteria</taxon>
        <taxon>Halobacteriales</taxon>
        <taxon>Natrialbaceae</taxon>
        <taxon>Halobiforma</taxon>
    </lineage>
</organism>
<feature type="compositionally biased region" description="Basic and acidic residues" evidence="1">
    <location>
        <begin position="234"/>
        <end position="252"/>
    </location>
</feature>
<sequence>MKAPRPRSRSGSRSSTSIPDIGDRLRELFADPERAGIAIVVAGGLVAVATVLVGGFFPRAGVLIDLLYPLAILLPVIGGLIALVGFKWAWTGGTDDGGPDPLIDGESPERGTTRSSRRVARDTGWLLGRAAADRYQCRSSGSTVEVRDRLIDGAVRVLASRGGLEADAAREAIRTGEWTDDPVAAAFLSPRLRQPPGERLRGAVDPGSAYTRRVRRTLSAIEAVETDNTSRTPADSRESTDGDEPARAEVTG</sequence>
<dbReference type="PATRIC" id="fig|1227454.3.peg.2193"/>
<keyword evidence="2" id="KW-0472">Membrane</keyword>
<dbReference type="EMBL" id="AOMA01000107">
    <property type="protein sequence ID" value="EMA37338.1"/>
    <property type="molecule type" value="Genomic_DNA"/>
</dbReference>
<proteinExistence type="predicted"/>
<accession>M0LVZ9</accession>
<dbReference type="OrthoDB" id="31512at2157"/>
<feature type="transmembrane region" description="Helical" evidence="2">
    <location>
        <begin position="35"/>
        <end position="60"/>
    </location>
</feature>
<evidence type="ECO:0000256" key="1">
    <source>
        <dbReference type="SAM" id="MobiDB-lite"/>
    </source>
</evidence>
<evidence type="ECO:0000313" key="4">
    <source>
        <dbReference type="Proteomes" id="UP000011607"/>
    </source>
</evidence>
<evidence type="ECO:0000256" key="2">
    <source>
        <dbReference type="SAM" id="Phobius"/>
    </source>
</evidence>
<dbReference type="AlphaFoldDB" id="M0LVZ9"/>
<name>M0LVZ9_9EURY</name>
<keyword evidence="4" id="KW-1185">Reference proteome</keyword>
<protein>
    <submittedName>
        <fullName evidence="3">Uncharacterized protein</fullName>
    </submittedName>
</protein>
<evidence type="ECO:0000313" key="3">
    <source>
        <dbReference type="EMBL" id="EMA37338.1"/>
    </source>
</evidence>
<keyword evidence="2" id="KW-1133">Transmembrane helix</keyword>
<feature type="transmembrane region" description="Helical" evidence="2">
    <location>
        <begin position="66"/>
        <end position="86"/>
    </location>
</feature>
<dbReference type="eggNOG" id="arCOG06437">
    <property type="taxonomic scope" value="Archaea"/>
</dbReference>
<keyword evidence="2" id="KW-0812">Transmembrane</keyword>
<gene>
    <name evidence="3" type="ORF">C446_10795</name>
</gene>
<dbReference type="RefSeq" id="WP_006673072.1">
    <property type="nucleotide sequence ID" value="NZ_AOMA01000107.1"/>
</dbReference>
<dbReference type="Proteomes" id="UP000011607">
    <property type="component" value="Unassembled WGS sequence"/>
</dbReference>